<evidence type="ECO:0000313" key="2">
    <source>
        <dbReference type="EMBL" id="SED93569.1"/>
    </source>
</evidence>
<feature type="compositionally biased region" description="Polar residues" evidence="1">
    <location>
        <begin position="1"/>
        <end position="12"/>
    </location>
</feature>
<proteinExistence type="predicted"/>
<organism evidence="2 3">
    <name type="scientific">Bradyrhizobium erythrophlei</name>
    <dbReference type="NCBI Taxonomy" id="1437360"/>
    <lineage>
        <taxon>Bacteria</taxon>
        <taxon>Pseudomonadati</taxon>
        <taxon>Pseudomonadota</taxon>
        <taxon>Alphaproteobacteria</taxon>
        <taxon>Hyphomicrobiales</taxon>
        <taxon>Nitrobacteraceae</taxon>
        <taxon>Bradyrhizobium</taxon>
    </lineage>
</organism>
<dbReference type="EMBL" id="FNTH01000001">
    <property type="protein sequence ID" value="SED93569.1"/>
    <property type="molecule type" value="Genomic_DNA"/>
</dbReference>
<name>A0A1H5ER72_9BRAD</name>
<sequence length="31" mass="3428">MYQTNAQMSTGRVTLGPSKATKWGENAFVRP</sequence>
<evidence type="ECO:0000256" key="1">
    <source>
        <dbReference type="SAM" id="MobiDB-lite"/>
    </source>
</evidence>
<gene>
    <name evidence="2" type="ORF">SAMN05444164_6344</name>
</gene>
<evidence type="ECO:0000313" key="3">
    <source>
        <dbReference type="Proteomes" id="UP000198992"/>
    </source>
</evidence>
<dbReference type="AlphaFoldDB" id="A0A1H5ER72"/>
<accession>A0A1H5ER72</accession>
<protein>
    <submittedName>
        <fullName evidence="2">Uncharacterized protein</fullName>
    </submittedName>
</protein>
<reference evidence="2 3" key="1">
    <citation type="submission" date="2016-10" db="EMBL/GenBank/DDBJ databases">
        <authorList>
            <person name="de Groot N.N."/>
        </authorList>
    </citation>
    <scope>NUCLEOTIDE SEQUENCE [LARGE SCALE GENOMIC DNA]</scope>
    <source>
        <strain evidence="2 3">MT12</strain>
    </source>
</reference>
<dbReference type="Proteomes" id="UP000198992">
    <property type="component" value="Unassembled WGS sequence"/>
</dbReference>
<feature type="region of interest" description="Disordered" evidence="1">
    <location>
        <begin position="1"/>
        <end position="31"/>
    </location>
</feature>